<sequence length="250" mass="27036">MGGMAVTDEVLSEFCSTNATFRPDDALSLTHRDWPKTHLDPNTLSADTSEEASSSASTLLDIHDANRKKIVIRPQCKLYVQKQKALGTLSCFSRAGVAQAKGTSPKAEPMPCKQTDGVPHALSVDQCTPETKRPRPTDRKSGAVPNMPRALRAAATVASGRIEKSPRPSTPRPRQVPTPDSPMGSPSAVAVTEYEFHSCLEPAECQRCALRRLAHKFCAIVAARKEMIRQREMVATLNVPMGAGEYVGGL</sequence>
<keyword evidence="3" id="KW-1185">Reference proteome</keyword>
<evidence type="ECO:0000313" key="3">
    <source>
        <dbReference type="Proteomes" id="UP001219525"/>
    </source>
</evidence>
<name>A0AAD6YFS1_9AGAR</name>
<feature type="non-terminal residue" evidence="2">
    <location>
        <position position="250"/>
    </location>
</feature>
<dbReference type="Proteomes" id="UP001219525">
    <property type="component" value="Unassembled WGS sequence"/>
</dbReference>
<feature type="compositionally biased region" description="Basic and acidic residues" evidence="1">
    <location>
        <begin position="130"/>
        <end position="141"/>
    </location>
</feature>
<organism evidence="2 3">
    <name type="scientific">Mycena pura</name>
    <dbReference type="NCBI Taxonomy" id="153505"/>
    <lineage>
        <taxon>Eukaryota</taxon>
        <taxon>Fungi</taxon>
        <taxon>Dikarya</taxon>
        <taxon>Basidiomycota</taxon>
        <taxon>Agaricomycotina</taxon>
        <taxon>Agaricomycetes</taxon>
        <taxon>Agaricomycetidae</taxon>
        <taxon>Agaricales</taxon>
        <taxon>Marasmiineae</taxon>
        <taxon>Mycenaceae</taxon>
        <taxon>Mycena</taxon>
    </lineage>
</organism>
<comment type="caution">
    <text evidence="2">The sequence shown here is derived from an EMBL/GenBank/DDBJ whole genome shotgun (WGS) entry which is preliminary data.</text>
</comment>
<gene>
    <name evidence="2" type="ORF">GGX14DRAFT_437763</name>
</gene>
<dbReference type="AlphaFoldDB" id="A0AAD6YFS1"/>
<feature type="region of interest" description="Disordered" evidence="1">
    <location>
        <begin position="101"/>
        <end position="188"/>
    </location>
</feature>
<evidence type="ECO:0000256" key="1">
    <source>
        <dbReference type="SAM" id="MobiDB-lite"/>
    </source>
</evidence>
<proteinExistence type="predicted"/>
<evidence type="ECO:0000313" key="2">
    <source>
        <dbReference type="EMBL" id="KAJ7217678.1"/>
    </source>
</evidence>
<feature type="compositionally biased region" description="Pro residues" evidence="1">
    <location>
        <begin position="168"/>
        <end position="180"/>
    </location>
</feature>
<dbReference type="EMBL" id="JARJCW010000013">
    <property type="protein sequence ID" value="KAJ7217678.1"/>
    <property type="molecule type" value="Genomic_DNA"/>
</dbReference>
<protein>
    <submittedName>
        <fullName evidence="2">Uncharacterized protein</fullName>
    </submittedName>
</protein>
<reference evidence="2" key="1">
    <citation type="submission" date="2023-03" db="EMBL/GenBank/DDBJ databases">
        <title>Massive genome expansion in bonnet fungi (Mycena s.s.) driven by repeated elements and novel gene families across ecological guilds.</title>
        <authorList>
            <consortium name="Lawrence Berkeley National Laboratory"/>
            <person name="Harder C.B."/>
            <person name="Miyauchi S."/>
            <person name="Viragh M."/>
            <person name="Kuo A."/>
            <person name="Thoen E."/>
            <person name="Andreopoulos B."/>
            <person name="Lu D."/>
            <person name="Skrede I."/>
            <person name="Drula E."/>
            <person name="Henrissat B."/>
            <person name="Morin E."/>
            <person name="Kohler A."/>
            <person name="Barry K."/>
            <person name="LaButti K."/>
            <person name="Morin E."/>
            <person name="Salamov A."/>
            <person name="Lipzen A."/>
            <person name="Mereny Z."/>
            <person name="Hegedus B."/>
            <person name="Baldrian P."/>
            <person name="Stursova M."/>
            <person name="Weitz H."/>
            <person name="Taylor A."/>
            <person name="Grigoriev I.V."/>
            <person name="Nagy L.G."/>
            <person name="Martin F."/>
            <person name="Kauserud H."/>
        </authorList>
    </citation>
    <scope>NUCLEOTIDE SEQUENCE</scope>
    <source>
        <strain evidence="2">9144</strain>
    </source>
</reference>
<accession>A0AAD6YFS1</accession>